<sequence length="122" mass="14287">MRLPFLRTEYDHLQSINIHFAAVGTENISAETSKSDIEVTADMLHVLIRKVREKDQSLPTNWKIRIAHQDTKDRRSEKILIALNVHYYALCFFQTLLDNTNYLWISTNGELDKCRYCVDGEQ</sequence>
<reference evidence="1 2" key="1">
    <citation type="submission" date="2018-11" db="EMBL/GenBank/DDBJ databases">
        <authorList>
            <consortium name="Pathogen Informatics"/>
        </authorList>
    </citation>
    <scope>NUCLEOTIDE SEQUENCE [LARGE SCALE GENOMIC DNA]</scope>
    <source>
        <strain>Denwood</strain>
        <strain evidence="2">Zambia</strain>
    </source>
</reference>
<organism evidence="1 2">
    <name type="scientific">Schistosoma mattheei</name>
    <dbReference type="NCBI Taxonomy" id="31246"/>
    <lineage>
        <taxon>Eukaryota</taxon>
        <taxon>Metazoa</taxon>
        <taxon>Spiralia</taxon>
        <taxon>Lophotrochozoa</taxon>
        <taxon>Platyhelminthes</taxon>
        <taxon>Trematoda</taxon>
        <taxon>Digenea</taxon>
        <taxon>Strigeidida</taxon>
        <taxon>Schistosomatoidea</taxon>
        <taxon>Schistosomatidae</taxon>
        <taxon>Schistosoma</taxon>
    </lineage>
</organism>
<dbReference type="Proteomes" id="UP000269396">
    <property type="component" value="Unassembled WGS sequence"/>
</dbReference>
<name>A0A183PJF7_9TREM</name>
<gene>
    <name evidence="1" type="ORF">SMTD_LOCUS14493</name>
</gene>
<dbReference type="EMBL" id="UZAL01034696">
    <property type="protein sequence ID" value="VDP66081.1"/>
    <property type="molecule type" value="Genomic_DNA"/>
</dbReference>
<evidence type="ECO:0000313" key="2">
    <source>
        <dbReference type="Proteomes" id="UP000269396"/>
    </source>
</evidence>
<evidence type="ECO:0000313" key="1">
    <source>
        <dbReference type="EMBL" id="VDP66081.1"/>
    </source>
</evidence>
<protein>
    <submittedName>
        <fullName evidence="1">Uncharacterized protein</fullName>
    </submittedName>
</protein>
<dbReference type="AlphaFoldDB" id="A0A183PJF7"/>
<keyword evidence="2" id="KW-1185">Reference proteome</keyword>
<accession>A0A183PJF7</accession>
<proteinExistence type="predicted"/>